<dbReference type="GO" id="GO:0034220">
    <property type="term" value="P:monoatomic ion transmembrane transport"/>
    <property type="evidence" value="ECO:0007669"/>
    <property type="project" value="UniProtKB-KW"/>
</dbReference>
<evidence type="ECO:0000256" key="11">
    <source>
        <dbReference type="ARBA" id="ARBA00023303"/>
    </source>
</evidence>
<feature type="transmembrane region" description="Helical" evidence="12">
    <location>
        <begin position="113"/>
        <end position="135"/>
    </location>
</feature>
<evidence type="ECO:0000256" key="6">
    <source>
        <dbReference type="ARBA" id="ARBA00022868"/>
    </source>
</evidence>
<comment type="subcellular location">
    <subcellularLocation>
        <location evidence="1">Cell junction</location>
        <location evidence="1">Gap junction</location>
    </subcellularLocation>
    <subcellularLocation>
        <location evidence="2 12">Cell membrane</location>
        <topology evidence="2 12">Multi-pass membrane protein</topology>
    </subcellularLocation>
</comment>
<dbReference type="Proteomes" id="UP001497623">
    <property type="component" value="Unassembled WGS sequence"/>
</dbReference>
<comment type="caution">
    <text evidence="13">The sequence shown here is derived from an EMBL/GenBank/DDBJ whole genome shotgun (WGS) entry which is preliminary data.</text>
</comment>
<dbReference type="GO" id="GO:0005243">
    <property type="term" value="F:gap junction channel activity"/>
    <property type="evidence" value="ECO:0007669"/>
    <property type="project" value="TreeGrafter"/>
</dbReference>
<keyword evidence="11 12" id="KW-0407">Ion channel</keyword>
<evidence type="ECO:0000256" key="7">
    <source>
        <dbReference type="ARBA" id="ARBA00022949"/>
    </source>
</evidence>
<evidence type="ECO:0000313" key="13">
    <source>
        <dbReference type="EMBL" id="CAL4093613.1"/>
    </source>
</evidence>
<dbReference type="PANTHER" id="PTHR11893">
    <property type="entry name" value="INNEXIN"/>
    <property type="match status" value="1"/>
</dbReference>
<keyword evidence="7" id="KW-0965">Cell junction</keyword>
<dbReference type="PROSITE" id="PS51013">
    <property type="entry name" value="PANNEXIN"/>
    <property type="match status" value="1"/>
</dbReference>
<sequence length="385" mass="45459">MAPMKDMLYEDFPSLLNFKVNFTPSVDSFVFRLHYRATYLIFMTGMLLTTLYDAVGDKIKCMTDLNQKVVENYCFIMGTFTIDHLHNATVGVDVPHPGVGIQKPGDAITVHSYYQWVPFVLFINGILFYFPHWLWKGFEGGLFKTIVQSLSIRDYLKDNLKSWNNREIQYKNLSEYLRVHMHQHRLWCFKFFFCEALNLVVALFTLFFTNYFLDGEFLTYGSKVFEYINMDPEDRIDPMSYVFPRMAKCTYRLWGPSGTIMVRDVMCLIATNVINEKIYVFLWVWLVFLTTVTSLWLVWRLLILTIPSLRSYILWSYANKSKEGDRATIMNHCTISDWFLLIHLGKNMDSKVFSDFVEHLAKDINEMKESTDTYRMEDLKKNHVI</sequence>
<dbReference type="GO" id="GO:0007602">
    <property type="term" value="P:phototransduction"/>
    <property type="evidence" value="ECO:0007669"/>
    <property type="project" value="TreeGrafter"/>
</dbReference>
<keyword evidence="6" id="KW-0303">Gap junction</keyword>
<keyword evidence="10 12" id="KW-0472">Membrane</keyword>
<accession>A0AAV2QMK9</accession>
<protein>
    <recommendedName>
        <fullName evidence="12">Innexin</fullName>
    </recommendedName>
</protein>
<keyword evidence="4" id="KW-1003">Cell membrane</keyword>
<evidence type="ECO:0000256" key="5">
    <source>
        <dbReference type="ARBA" id="ARBA00022692"/>
    </source>
</evidence>
<feature type="transmembrane region" description="Helical" evidence="12">
    <location>
        <begin position="37"/>
        <end position="55"/>
    </location>
</feature>
<gene>
    <name evidence="12" type="primary">inx</name>
    <name evidence="13" type="ORF">MNOR_LOCUS14919</name>
</gene>
<dbReference type="PRINTS" id="PR01262">
    <property type="entry name" value="INNEXIN"/>
</dbReference>
<reference evidence="13 14" key="1">
    <citation type="submission" date="2024-05" db="EMBL/GenBank/DDBJ databases">
        <authorList>
            <person name="Wallberg A."/>
        </authorList>
    </citation>
    <scope>NUCLEOTIDE SEQUENCE [LARGE SCALE GENOMIC DNA]</scope>
</reference>
<evidence type="ECO:0000256" key="3">
    <source>
        <dbReference type="ARBA" id="ARBA00022448"/>
    </source>
</evidence>
<evidence type="ECO:0000256" key="8">
    <source>
        <dbReference type="ARBA" id="ARBA00022989"/>
    </source>
</evidence>
<evidence type="ECO:0000256" key="4">
    <source>
        <dbReference type="ARBA" id="ARBA00022475"/>
    </source>
</evidence>
<comment type="similarity">
    <text evidence="12">Belongs to the pannexin family.</text>
</comment>
<dbReference type="InterPro" id="IPR000990">
    <property type="entry name" value="Innexin"/>
</dbReference>
<evidence type="ECO:0000256" key="9">
    <source>
        <dbReference type="ARBA" id="ARBA00023065"/>
    </source>
</evidence>
<evidence type="ECO:0000256" key="12">
    <source>
        <dbReference type="RuleBase" id="RU010713"/>
    </source>
</evidence>
<keyword evidence="9 12" id="KW-0406">Ion transport</keyword>
<dbReference type="GO" id="GO:0005921">
    <property type="term" value="C:gap junction"/>
    <property type="evidence" value="ECO:0007669"/>
    <property type="project" value="UniProtKB-SubCell"/>
</dbReference>
<name>A0AAV2QMK9_MEGNR</name>
<keyword evidence="3 12" id="KW-0813">Transport</keyword>
<dbReference type="GO" id="GO:0005886">
    <property type="term" value="C:plasma membrane"/>
    <property type="evidence" value="ECO:0007669"/>
    <property type="project" value="UniProtKB-SubCell"/>
</dbReference>
<dbReference type="Pfam" id="PF00876">
    <property type="entry name" value="Innexin"/>
    <property type="match status" value="1"/>
</dbReference>
<keyword evidence="8 12" id="KW-1133">Transmembrane helix</keyword>
<evidence type="ECO:0000256" key="10">
    <source>
        <dbReference type="ARBA" id="ARBA00023136"/>
    </source>
</evidence>
<feature type="transmembrane region" description="Helical" evidence="12">
    <location>
        <begin position="187"/>
        <end position="213"/>
    </location>
</feature>
<evidence type="ECO:0000313" key="14">
    <source>
        <dbReference type="Proteomes" id="UP001497623"/>
    </source>
</evidence>
<dbReference type="AlphaFoldDB" id="A0AAV2QMK9"/>
<dbReference type="PANTHER" id="PTHR11893:SF41">
    <property type="entry name" value="INNEXIN INX2"/>
    <property type="match status" value="1"/>
</dbReference>
<proteinExistence type="inferred from homology"/>
<keyword evidence="14" id="KW-1185">Reference proteome</keyword>
<feature type="non-terminal residue" evidence="13">
    <location>
        <position position="385"/>
    </location>
</feature>
<organism evidence="13 14">
    <name type="scientific">Meganyctiphanes norvegica</name>
    <name type="common">Northern krill</name>
    <name type="synonym">Thysanopoda norvegica</name>
    <dbReference type="NCBI Taxonomy" id="48144"/>
    <lineage>
        <taxon>Eukaryota</taxon>
        <taxon>Metazoa</taxon>
        <taxon>Ecdysozoa</taxon>
        <taxon>Arthropoda</taxon>
        <taxon>Crustacea</taxon>
        <taxon>Multicrustacea</taxon>
        <taxon>Malacostraca</taxon>
        <taxon>Eumalacostraca</taxon>
        <taxon>Eucarida</taxon>
        <taxon>Euphausiacea</taxon>
        <taxon>Euphausiidae</taxon>
        <taxon>Meganyctiphanes</taxon>
    </lineage>
</organism>
<evidence type="ECO:0000256" key="2">
    <source>
        <dbReference type="ARBA" id="ARBA00004651"/>
    </source>
</evidence>
<dbReference type="EMBL" id="CAXKWB010009135">
    <property type="protein sequence ID" value="CAL4093613.1"/>
    <property type="molecule type" value="Genomic_DNA"/>
</dbReference>
<feature type="transmembrane region" description="Helical" evidence="12">
    <location>
        <begin position="278"/>
        <end position="302"/>
    </location>
</feature>
<evidence type="ECO:0000256" key="1">
    <source>
        <dbReference type="ARBA" id="ARBA00004610"/>
    </source>
</evidence>
<comment type="function">
    <text evidence="12">Structural component of the gap junctions.</text>
</comment>
<keyword evidence="5 12" id="KW-0812">Transmembrane</keyword>